<gene>
    <name evidence="1" type="ORF">T07_13053</name>
</gene>
<sequence length="82" mass="9008">MTVTPVMAASTLDCIPFGQHIMPTYGNLICGLLSRKAYILLELVLSSTKTMVTHSSVMASAQIDVGHLWLLHSEYSMHVEES</sequence>
<name>A0A0V0RDZ6_9BILA</name>
<protein>
    <submittedName>
        <fullName evidence="1">Uncharacterized protein</fullName>
    </submittedName>
</protein>
<dbReference type="AlphaFoldDB" id="A0A0V0RDZ6"/>
<dbReference type="Proteomes" id="UP000054630">
    <property type="component" value="Unassembled WGS sequence"/>
</dbReference>
<organism evidence="1 2">
    <name type="scientific">Trichinella nelsoni</name>
    <dbReference type="NCBI Taxonomy" id="6336"/>
    <lineage>
        <taxon>Eukaryota</taxon>
        <taxon>Metazoa</taxon>
        <taxon>Ecdysozoa</taxon>
        <taxon>Nematoda</taxon>
        <taxon>Enoplea</taxon>
        <taxon>Dorylaimia</taxon>
        <taxon>Trichinellida</taxon>
        <taxon>Trichinellidae</taxon>
        <taxon>Trichinella</taxon>
    </lineage>
</organism>
<comment type="caution">
    <text evidence="1">The sequence shown here is derived from an EMBL/GenBank/DDBJ whole genome shotgun (WGS) entry which is preliminary data.</text>
</comment>
<evidence type="ECO:0000313" key="1">
    <source>
        <dbReference type="EMBL" id="KRX12733.1"/>
    </source>
</evidence>
<keyword evidence="2" id="KW-1185">Reference proteome</keyword>
<evidence type="ECO:0000313" key="2">
    <source>
        <dbReference type="Proteomes" id="UP000054630"/>
    </source>
</evidence>
<dbReference type="EMBL" id="JYDL01000280">
    <property type="protein sequence ID" value="KRX12733.1"/>
    <property type="molecule type" value="Genomic_DNA"/>
</dbReference>
<reference evidence="1 2" key="1">
    <citation type="submission" date="2015-01" db="EMBL/GenBank/DDBJ databases">
        <title>Evolution of Trichinella species and genotypes.</title>
        <authorList>
            <person name="Korhonen P.K."/>
            <person name="Edoardo P."/>
            <person name="Giuseppe L.R."/>
            <person name="Gasser R.B."/>
        </authorList>
    </citation>
    <scope>NUCLEOTIDE SEQUENCE [LARGE SCALE GENOMIC DNA]</scope>
    <source>
        <strain evidence="1">ISS37</strain>
    </source>
</reference>
<accession>A0A0V0RDZ6</accession>
<proteinExistence type="predicted"/>